<keyword evidence="10 13" id="KW-0648">Protein biosynthesis</keyword>
<dbReference type="SUPFAM" id="SSF55681">
    <property type="entry name" value="Class II aaRS and biotin synthetases"/>
    <property type="match status" value="1"/>
</dbReference>
<dbReference type="InterPro" id="IPR036621">
    <property type="entry name" value="Anticodon-bd_dom_sf"/>
</dbReference>
<dbReference type="EMBL" id="JAVDWQ010000012">
    <property type="protein sequence ID" value="MDR7211443.1"/>
    <property type="molecule type" value="Genomic_DNA"/>
</dbReference>
<dbReference type="PROSITE" id="PS51880">
    <property type="entry name" value="TGS"/>
    <property type="match status" value="1"/>
</dbReference>
<organism evidence="16 17">
    <name type="scientific">Flavobacterium piscis</name>
    <dbReference type="NCBI Taxonomy" id="1114874"/>
    <lineage>
        <taxon>Bacteria</taxon>
        <taxon>Pseudomonadati</taxon>
        <taxon>Bacteroidota</taxon>
        <taxon>Flavobacteriia</taxon>
        <taxon>Flavobacteriales</taxon>
        <taxon>Flavobacteriaceae</taxon>
        <taxon>Flavobacterium</taxon>
    </lineage>
</organism>
<evidence type="ECO:0000256" key="3">
    <source>
        <dbReference type="ARBA" id="ARBA00022555"/>
    </source>
</evidence>
<evidence type="ECO:0000256" key="2">
    <source>
        <dbReference type="ARBA" id="ARBA00022490"/>
    </source>
</evidence>
<keyword evidence="3 13" id="KW-0820">tRNA-binding</keyword>
<dbReference type="InterPro" id="IPR012675">
    <property type="entry name" value="Beta-grasp_dom_sf"/>
</dbReference>
<evidence type="ECO:0000259" key="15">
    <source>
        <dbReference type="PROSITE" id="PS51880"/>
    </source>
</evidence>
<dbReference type="InterPro" id="IPR018163">
    <property type="entry name" value="Thr/Ala-tRNA-synth_IIc_edit"/>
</dbReference>
<dbReference type="PROSITE" id="PS50862">
    <property type="entry name" value="AA_TRNA_LIGASE_II"/>
    <property type="match status" value="1"/>
</dbReference>
<comment type="caution">
    <text evidence="13">Lacks conserved residue(s) required for the propagation of feature annotation.</text>
</comment>
<keyword evidence="17" id="KW-1185">Reference proteome</keyword>
<dbReference type="SMART" id="SM00863">
    <property type="entry name" value="tRNA_SAD"/>
    <property type="match status" value="1"/>
</dbReference>
<dbReference type="NCBIfam" id="TIGR00418">
    <property type="entry name" value="thrS"/>
    <property type="match status" value="1"/>
</dbReference>
<keyword evidence="8 13" id="KW-0067">ATP-binding</keyword>
<dbReference type="InterPro" id="IPR002320">
    <property type="entry name" value="Thr-tRNA-ligase_IIa"/>
</dbReference>
<evidence type="ECO:0000313" key="17">
    <source>
        <dbReference type="Proteomes" id="UP001269081"/>
    </source>
</evidence>
<evidence type="ECO:0000313" key="16">
    <source>
        <dbReference type="EMBL" id="MDR7211443.1"/>
    </source>
</evidence>
<keyword evidence="9 13" id="KW-0694">RNA-binding</keyword>
<proteinExistence type="inferred from homology"/>
<evidence type="ECO:0000259" key="14">
    <source>
        <dbReference type="PROSITE" id="PS50862"/>
    </source>
</evidence>
<dbReference type="RefSeq" id="WP_310282800.1">
    <property type="nucleotide sequence ID" value="NZ_JAVDWQ010000012.1"/>
</dbReference>
<comment type="cofactor">
    <cofactor evidence="13">
        <name>Zn(2+)</name>
        <dbReference type="ChEBI" id="CHEBI:29105"/>
    </cofactor>
    <text evidence="13">Binds 1 zinc ion per subunit.</text>
</comment>
<sequence>MITLFLPSNTEKIFHQKSVTLLDVAESISNSLAKEVLVASANGQIIDVNTSIENNSKVNLLTWKDDEGKNAFWHTTAHLLGAALQELYPGIQLGTGPAIENGFYYDVDFGDYKFTDAEFVKVENKILELAQQKSLNIRKEVSKKEATAFFMQHYNGYKLELIEGLPNGTITFYETGNFTDLCAGPHIPNTSFIKAVKLTAIAGAYWRANEKNKILTRVYGISFPKKAELEQYLEALEKAKQRDHRKLGKELELFYFDEQVGMGLPLWAPKGEALRQNLIGFLKKIQMRAGYQHVASPHIGKKELYITSGHYAKYGQDAFQPIKTPAENEEFFLKPMNCPHHCKIYATKPRSYKEMPIKYAEFGTVYRYEQSGELLGLTRVRGFTQDDAHIYCRPDQLKEEFLKVVDLVNLVYGKLGFTEFQTQISLRDSVNKENYLGTDEMWNLAENAIIEATQERGMKTTTKEGEAAFYGPKLDFMVRDAIGRKWQIGTIQVDYMMPENFDLTYTGTDNALHRPVMIHRALFGSMERFIALLIEHTGGNFPVWLAPTKVIVLPIAAKYIPYCQEITNQINEEFDLQIEVDERDEKIGRKIRDAETQKIPYMLIVGEKENQENKVSIRVHGEGDKGAVFISEFIENFRKEIKITG</sequence>
<dbReference type="InterPro" id="IPR033728">
    <property type="entry name" value="ThrRS_core"/>
</dbReference>
<gene>
    <name evidence="13" type="primary">thrS</name>
    <name evidence="16" type="ORF">J2W48_003397</name>
</gene>
<dbReference type="EC" id="6.1.1.3" evidence="13"/>
<dbReference type="HAMAP" id="MF_00184">
    <property type="entry name" value="Thr_tRNA_synth"/>
    <property type="match status" value="1"/>
</dbReference>
<reference evidence="16 17" key="1">
    <citation type="submission" date="2023-07" db="EMBL/GenBank/DDBJ databases">
        <title>Sorghum-associated microbial communities from plants grown in Nebraska, USA.</title>
        <authorList>
            <person name="Schachtman D."/>
        </authorList>
    </citation>
    <scope>NUCLEOTIDE SEQUENCE [LARGE SCALE GENOMIC DNA]</scope>
    <source>
        <strain evidence="16 17">4129</strain>
    </source>
</reference>
<feature type="domain" description="TGS" evidence="15">
    <location>
        <begin position="1"/>
        <end position="62"/>
    </location>
</feature>
<dbReference type="SUPFAM" id="SSF52954">
    <property type="entry name" value="Class II aaRS ABD-related"/>
    <property type="match status" value="1"/>
</dbReference>
<evidence type="ECO:0000256" key="8">
    <source>
        <dbReference type="ARBA" id="ARBA00022840"/>
    </source>
</evidence>
<dbReference type="Pfam" id="PF07973">
    <property type="entry name" value="tRNA_SAD"/>
    <property type="match status" value="1"/>
</dbReference>
<dbReference type="Gene3D" id="3.40.50.800">
    <property type="entry name" value="Anticodon-binding domain"/>
    <property type="match status" value="1"/>
</dbReference>
<dbReference type="SUPFAM" id="SSF81271">
    <property type="entry name" value="TGS-like"/>
    <property type="match status" value="1"/>
</dbReference>
<feature type="binding site" evidence="13">
    <location>
        <position position="338"/>
    </location>
    <ligand>
        <name>Zn(2+)</name>
        <dbReference type="ChEBI" id="CHEBI:29105"/>
        <note>catalytic</note>
    </ligand>
</feature>
<comment type="subunit">
    <text evidence="13">Homodimer.</text>
</comment>
<keyword evidence="11 13" id="KW-0030">Aminoacyl-tRNA synthetase</keyword>
<dbReference type="PANTHER" id="PTHR11451:SF44">
    <property type="entry name" value="THREONINE--TRNA LIGASE, CHLOROPLASTIC_MITOCHONDRIAL 2"/>
    <property type="match status" value="1"/>
</dbReference>
<comment type="caution">
    <text evidence="16">The sequence shown here is derived from an EMBL/GenBank/DDBJ whole genome shotgun (WGS) entry which is preliminary data.</text>
</comment>
<dbReference type="CDD" id="cd01667">
    <property type="entry name" value="TGS_ThrRS"/>
    <property type="match status" value="1"/>
</dbReference>
<evidence type="ECO:0000256" key="4">
    <source>
        <dbReference type="ARBA" id="ARBA00022598"/>
    </source>
</evidence>
<evidence type="ECO:0000256" key="10">
    <source>
        <dbReference type="ARBA" id="ARBA00022917"/>
    </source>
</evidence>
<dbReference type="InterPro" id="IPR004095">
    <property type="entry name" value="TGS"/>
</dbReference>
<dbReference type="GO" id="GO:0004829">
    <property type="term" value="F:threonine-tRNA ligase activity"/>
    <property type="evidence" value="ECO:0007669"/>
    <property type="project" value="UniProtKB-EC"/>
</dbReference>
<dbReference type="Gene3D" id="3.30.54.20">
    <property type="match status" value="1"/>
</dbReference>
<accession>A0ABU1YBH7</accession>
<dbReference type="PANTHER" id="PTHR11451">
    <property type="entry name" value="THREONINE-TRNA LIGASE"/>
    <property type="match status" value="1"/>
</dbReference>
<dbReference type="Gene3D" id="3.10.20.30">
    <property type="match status" value="1"/>
</dbReference>
<keyword evidence="6 13" id="KW-0547">Nucleotide-binding</keyword>
<evidence type="ECO:0000256" key="1">
    <source>
        <dbReference type="ARBA" id="ARBA00008226"/>
    </source>
</evidence>
<evidence type="ECO:0000256" key="6">
    <source>
        <dbReference type="ARBA" id="ARBA00022741"/>
    </source>
</evidence>
<dbReference type="InterPro" id="IPR045864">
    <property type="entry name" value="aa-tRNA-synth_II/BPL/LPL"/>
</dbReference>
<dbReference type="InterPro" id="IPR047246">
    <property type="entry name" value="ThrRS_anticodon"/>
</dbReference>
<dbReference type="InterPro" id="IPR012947">
    <property type="entry name" value="tRNA_SAD"/>
</dbReference>
<evidence type="ECO:0000256" key="7">
    <source>
        <dbReference type="ARBA" id="ARBA00022833"/>
    </source>
</evidence>
<evidence type="ECO:0000256" key="5">
    <source>
        <dbReference type="ARBA" id="ARBA00022723"/>
    </source>
</evidence>
<dbReference type="Pfam" id="PF03129">
    <property type="entry name" value="HGTP_anticodon"/>
    <property type="match status" value="1"/>
</dbReference>
<dbReference type="Proteomes" id="UP001269081">
    <property type="component" value="Unassembled WGS sequence"/>
</dbReference>
<dbReference type="Pfam" id="PF02824">
    <property type="entry name" value="TGS"/>
    <property type="match status" value="1"/>
</dbReference>
<dbReference type="CDD" id="cd00771">
    <property type="entry name" value="ThrRS_core"/>
    <property type="match status" value="1"/>
</dbReference>
<dbReference type="Pfam" id="PF00587">
    <property type="entry name" value="tRNA-synt_2b"/>
    <property type="match status" value="1"/>
</dbReference>
<evidence type="ECO:0000256" key="12">
    <source>
        <dbReference type="ARBA" id="ARBA00049515"/>
    </source>
</evidence>
<dbReference type="InterPro" id="IPR002314">
    <property type="entry name" value="aa-tRNA-synt_IIb"/>
</dbReference>
<feature type="binding site" evidence="13">
    <location>
        <position position="519"/>
    </location>
    <ligand>
        <name>Zn(2+)</name>
        <dbReference type="ChEBI" id="CHEBI:29105"/>
        <note>catalytic</note>
    </ligand>
</feature>
<comment type="catalytic activity">
    <reaction evidence="12 13">
        <text>tRNA(Thr) + L-threonine + ATP = L-threonyl-tRNA(Thr) + AMP + diphosphate + H(+)</text>
        <dbReference type="Rhea" id="RHEA:24624"/>
        <dbReference type="Rhea" id="RHEA-COMP:9670"/>
        <dbReference type="Rhea" id="RHEA-COMP:9704"/>
        <dbReference type="ChEBI" id="CHEBI:15378"/>
        <dbReference type="ChEBI" id="CHEBI:30616"/>
        <dbReference type="ChEBI" id="CHEBI:33019"/>
        <dbReference type="ChEBI" id="CHEBI:57926"/>
        <dbReference type="ChEBI" id="CHEBI:78442"/>
        <dbReference type="ChEBI" id="CHEBI:78534"/>
        <dbReference type="ChEBI" id="CHEBI:456215"/>
        <dbReference type="EC" id="6.1.1.3"/>
    </reaction>
</comment>
<evidence type="ECO:0000256" key="13">
    <source>
        <dbReference type="HAMAP-Rule" id="MF_00184"/>
    </source>
</evidence>
<comment type="similarity">
    <text evidence="1 13">Belongs to the class-II aminoacyl-tRNA synthetase family.</text>
</comment>
<feature type="domain" description="Aminoacyl-transfer RNA synthetases class-II family profile" evidence="14">
    <location>
        <begin position="243"/>
        <end position="542"/>
    </location>
</feature>
<dbReference type="SUPFAM" id="SSF55186">
    <property type="entry name" value="ThrRS/AlaRS common domain"/>
    <property type="match status" value="1"/>
</dbReference>
<dbReference type="Gene3D" id="3.30.980.10">
    <property type="entry name" value="Threonyl-trna Synthetase, Chain A, domain 2"/>
    <property type="match status" value="1"/>
</dbReference>
<dbReference type="PRINTS" id="PR01047">
    <property type="entry name" value="TRNASYNTHTHR"/>
</dbReference>
<dbReference type="InterPro" id="IPR012676">
    <property type="entry name" value="TGS-like"/>
</dbReference>
<keyword evidence="2 13" id="KW-0963">Cytoplasm</keyword>
<keyword evidence="5 13" id="KW-0479">Metal-binding</keyword>
<evidence type="ECO:0000256" key="9">
    <source>
        <dbReference type="ARBA" id="ARBA00022884"/>
    </source>
</evidence>
<evidence type="ECO:0000256" key="11">
    <source>
        <dbReference type="ARBA" id="ARBA00023146"/>
    </source>
</evidence>
<keyword evidence="4 13" id="KW-0436">Ligase</keyword>
<keyword evidence="7 13" id="KW-0862">Zinc</keyword>
<feature type="binding site" evidence="13">
    <location>
        <position position="389"/>
    </location>
    <ligand>
        <name>Zn(2+)</name>
        <dbReference type="ChEBI" id="CHEBI:29105"/>
        <note>catalytic</note>
    </ligand>
</feature>
<comment type="subcellular location">
    <subcellularLocation>
        <location evidence="13">Cytoplasm</location>
    </subcellularLocation>
</comment>
<dbReference type="InterPro" id="IPR004154">
    <property type="entry name" value="Anticodon-bd"/>
</dbReference>
<dbReference type="CDD" id="cd00860">
    <property type="entry name" value="ThrRS_anticodon"/>
    <property type="match status" value="1"/>
</dbReference>
<protein>
    <recommendedName>
        <fullName evidence="13">Threonine--tRNA ligase</fullName>
        <ecNumber evidence="13">6.1.1.3</ecNumber>
    </recommendedName>
    <alternativeName>
        <fullName evidence="13">Threonyl-tRNA synthetase</fullName>
        <shortName evidence="13">ThrRS</shortName>
    </alternativeName>
</protein>
<dbReference type="InterPro" id="IPR006195">
    <property type="entry name" value="aa-tRNA-synth_II"/>
</dbReference>
<dbReference type="Gene3D" id="3.30.930.10">
    <property type="entry name" value="Bira Bifunctional Protein, Domain 2"/>
    <property type="match status" value="1"/>
</dbReference>
<name>A0ABU1YBH7_9FLAO</name>